<dbReference type="EMBL" id="JAUJYO010000005">
    <property type="protein sequence ID" value="KAK1316985.1"/>
    <property type="molecule type" value="Genomic_DNA"/>
</dbReference>
<evidence type="ECO:0000313" key="2">
    <source>
        <dbReference type="EMBL" id="KAK1316985.1"/>
    </source>
</evidence>
<organism evidence="2 3">
    <name type="scientific">Acorus calamus</name>
    <name type="common">Sweet flag</name>
    <dbReference type="NCBI Taxonomy" id="4465"/>
    <lineage>
        <taxon>Eukaryota</taxon>
        <taxon>Viridiplantae</taxon>
        <taxon>Streptophyta</taxon>
        <taxon>Embryophyta</taxon>
        <taxon>Tracheophyta</taxon>
        <taxon>Spermatophyta</taxon>
        <taxon>Magnoliopsida</taxon>
        <taxon>Liliopsida</taxon>
        <taxon>Acoraceae</taxon>
        <taxon>Acorus</taxon>
    </lineage>
</organism>
<dbReference type="AlphaFoldDB" id="A0AAV9ETJ5"/>
<protein>
    <submittedName>
        <fullName evidence="2">Uncharacterized protein</fullName>
    </submittedName>
</protein>
<gene>
    <name evidence="2" type="ORF">QJS10_CPA05g02049</name>
</gene>
<sequence>MQRGKYRERRKRIDGRGPRLGMDAREAAHLTGAREVPSLGCGFSGIGRVNWSVQGGCASMGARWRPILLGGWELPKGLDCNFLDKDDFSVYKYPKPTEARIIVWVSRKPQRGTLTTTRSGGHALWPTGTIFLGLAGEEGTAQSGQRSAVHVSVTDGSDPIRRLRCTALMGQ</sequence>
<reference evidence="2" key="2">
    <citation type="submission" date="2023-06" db="EMBL/GenBank/DDBJ databases">
        <authorList>
            <person name="Ma L."/>
            <person name="Liu K.-W."/>
            <person name="Li Z."/>
            <person name="Hsiao Y.-Y."/>
            <person name="Qi Y."/>
            <person name="Fu T."/>
            <person name="Tang G."/>
            <person name="Zhang D."/>
            <person name="Sun W.-H."/>
            <person name="Liu D.-K."/>
            <person name="Li Y."/>
            <person name="Chen G.-Z."/>
            <person name="Liu X.-D."/>
            <person name="Liao X.-Y."/>
            <person name="Jiang Y.-T."/>
            <person name="Yu X."/>
            <person name="Hao Y."/>
            <person name="Huang J."/>
            <person name="Zhao X.-W."/>
            <person name="Ke S."/>
            <person name="Chen Y.-Y."/>
            <person name="Wu W.-L."/>
            <person name="Hsu J.-L."/>
            <person name="Lin Y.-F."/>
            <person name="Huang M.-D."/>
            <person name="Li C.-Y."/>
            <person name="Huang L."/>
            <person name="Wang Z.-W."/>
            <person name="Zhao X."/>
            <person name="Zhong W.-Y."/>
            <person name="Peng D.-H."/>
            <person name="Ahmad S."/>
            <person name="Lan S."/>
            <person name="Zhang J.-S."/>
            <person name="Tsai W.-C."/>
            <person name="Van De Peer Y."/>
            <person name="Liu Z.-J."/>
        </authorList>
    </citation>
    <scope>NUCLEOTIDE SEQUENCE</scope>
    <source>
        <strain evidence="2">CP</strain>
        <tissue evidence="2">Leaves</tissue>
    </source>
</reference>
<name>A0AAV9ETJ5_ACOCL</name>
<reference evidence="2" key="1">
    <citation type="journal article" date="2023" name="Nat. Commun.">
        <title>Diploid and tetraploid genomes of Acorus and the evolution of monocots.</title>
        <authorList>
            <person name="Ma L."/>
            <person name="Liu K.W."/>
            <person name="Li Z."/>
            <person name="Hsiao Y.Y."/>
            <person name="Qi Y."/>
            <person name="Fu T."/>
            <person name="Tang G.D."/>
            <person name="Zhang D."/>
            <person name="Sun W.H."/>
            <person name="Liu D.K."/>
            <person name="Li Y."/>
            <person name="Chen G.Z."/>
            <person name="Liu X.D."/>
            <person name="Liao X.Y."/>
            <person name="Jiang Y.T."/>
            <person name="Yu X."/>
            <person name="Hao Y."/>
            <person name="Huang J."/>
            <person name="Zhao X.W."/>
            <person name="Ke S."/>
            <person name="Chen Y.Y."/>
            <person name="Wu W.L."/>
            <person name="Hsu J.L."/>
            <person name="Lin Y.F."/>
            <person name="Huang M.D."/>
            <person name="Li C.Y."/>
            <person name="Huang L."/>
            <person name="Wang Z.W."/>
            <person name="Zhao X."/>
            <person name="Zhong W.Y."/>
            <person name="Peng D.H."/>
            <person name="Ahmad S."/>
            <person name="Lan S."/>
            <person name="Zhang J.S."/>
            <person name="Tsai W.C."/>
            <person name="Van de Peer Y."/>
            <person name="Liu Z.J."/>
        </authorList>
    </citation>
    <scope>NUCLEOTIDE SEQUENCE</scope>
    <source>
        <strain evidence="2">CP</strain>
    </source>
</reference>
<keyword evidence="3" id="KW-1185">Reference proteome</keyword>
<evidence type="ECO:0000256" key="1">
    <source>
        <dbReference type="SAM" id="MobiDB-lite"/>
    </source>
</evidence>
<accession>A0AAV9ETJ5</accession>
<feature type="compositionally biased region" description="Basic residues" evidence="1">
    <location>
        <begin position="1"/>
        <end position="13"/>
    </location>
</feature>
<feature type="region of interest" description="Disordered" evidence="1">
    <location>
        <begin position="1"/>
        <end position="20"/>
    </location>
</feature>
<evidence type="ECO:0000313" key="3">
    <source>
        <dbReference type="Proteomes" id="UP001180020"/>
    </source>
</evidence>
<comment type="caution">
    <text evidence="2">The sequence shown here is derived from an EMBL/GenBank/DDBJ whole genome shotgun (WGS) entry which is preliminary data.</text>
</comment>
<dbReference type="Proteomes" id="UP001180020">
    <property type="component" value="Unassembled WGS sequence"/>
</dbReference>
<proteinExistence type="predicted"/>